<dbReference type="AlphaFoldDB" id="W2K1Q7"/>
<gene>
    <name evidence="1" type="ORF">L917_20714</name>
</gene>
<organism evidence="1">
    <name type="scientific">Phytophthora nicotianae</name>
    <name type="common">Potato buckeye rot agent</name>
    <name type="synonym">Phytophthora parasitica</name>
    <dbReference type="NCBI Taxonomy" id="4792"/>
    <lineage>
        <taxon>Eukaryota</taxon>
        <taxon>Sar</taxon>
        <taxon>Stramenopiles</taxon>
        <taxon>Oomycota</taxon>
        <taxon>Peronosporomycetes</taxon>
        <taxon>Peronosporales</taxon>
        <taxon>Peronosporaceae</taxon>
        <taxon>Phytophthora</taxon>
    </lineage>
</organism>
<evidence type="ECO:0000313" key="1">
    <source>
        <dbReference type="EMBL" id="ETL78489.1"/>
    </source>
</evidence>
<dbReference type="OrthoDB" id="74957at2759"/>
<accession>W2K1Q7</accession>
<proteinExistence type="predicted"/>
<feature type="non-terminal residue" evidence="1">
    <location>
        <position position="1"/>
    </location>
</feature>
<sequence length="105" mass="11797">SIARATTQCPASFGNSTSGTITAELTLDNLAKANDLVQQHFDFGEQAENDDCSGNNRCDLHQFSKKNFFETKYSRYSHDESISCFDKDLVLEHILNYDKLSVNPL</sequence>
<protein>
    <submittedName>
        <fullName evidence="1">Uncharacterized protein</fullName>
    </submittedName>
</protein>
<dbReference type="Proteomes" id="UP000054423">
    <property type="component" value="Unassembled WGS sequence"/>
</dbReference>
<dbReference type="VEuPathDB" id="FungiDB:PPTG_06309"/>
<name>W2K1Q7_PHYNI</name>
<reference evidence="1" key="1">
    <citation type="submission" date="2013-11" db="EMBL/GenBank/DDBJ databases">
        <title>The Genome Sequence of Phytophthora parasitica CHvinca01.</title>
        <authorList>
            <consortium name="The Broad Institute Genomics Platform"/>
            <person name="Russ C."/>
            <person name="Tyler B."/>
            <person name="Panabieres F."/>
            <person name="Shan W."/>
            <person name="Tripathy S."/>
            <person name="Grunwald N."/>
            <person name="Machado M."/>
            <person name="Johnson C.S."/>
            <person name="Arredondo F."/>
            <person name="Hong C."/>
            <person name="Coffey M."/>
            <person name="Young S.K."/>
            <person name="Zeng Q."/>
            <person name="Gargeya S."/>
            <person name="Fitzgerald M."/>
            <person name="Abouelleil A."/>
            <person name="Alvarado L."/>
            <person name="Chapman S.B."/>
            <person name="Gainer-Dewar J."/>
            <person name="Goldberg J."/>
            <person name="Griggs A."/>
            <person name="Gujja S."/>
            <person name="Hansen M."/>
            <person name="Howarth C."/>
            <person name="Imamovic A."/>
            <person name="Ireland A."/>
            <person name="Larimer J."/>
            <person name="McCowan C."/>
            <person name="Murphy C."/>
            <person name="Pearson M."/>
            <person name="Poon T.W."/>
            <person name="Priest M."/>
            <person name="Roberts A."/>
            <person name="Saif S."/>
            <person name="Shea T."/>
            <person name="Sykes S."/>
            <person name="Wortman J."/>
            <person name="Nusbaum C."/>
            <person name="Birren B."/>
        </authorList>
    </citation>
    <scope>NUCLEOTIDE SEQUENCE [LARGE SCALE GENOMIC DNA]</scope>
    <source>
        <strain evidence="1">CHvinca01</strain>
    </source>
</reference>
<dbReference type="EMBL" id="KI683275">
    <property type="protein sequence ID" value="ETL78489.1"/>
    <property type="molecule type" value="Genomic_DNA"/>
</dbReference>